<feature type="transmembrane region" description="Helical" evidence="1">
    <location>
        <begin position="142"/>
        <end position="159"/>
    </location>
</feature>
<name>A0A6C0C1K0_9ZZZZ</name>
<protein>
    <submittedName>
        <fullName evidence="2">Uncharacterized protein</fullName>
    </submittedName>
</protein>
<keyword evidence="1" id="KW-0812">Transmembrane</keyword>
<feature type="transmembrane region" description="Helical" evidence="1">
    <location>
        <begin position="274"/>
        <end position="294"/>
    </location>
</feature>
<evidence type="ECO:0000313" key="2">
    <source>
        <dbReference type="EMBL" id="QHS98497.1"/>
    </source>
</evidence>
<feature type="transmembrane region" description="Helical" evidence="1">
    <location>
        <begin position="227"/>
        <end position="248"/>
    </location>
</feature>
<dbReference type="AlphaFoldDB" id="A0A6C0C1K0"/>
<keyword evidence="1" id="KW-1133">Transmembrane helix</keyword>
<proteinExistence type="predicted"/>
<keyword evidence="1" id="KW-0472">Membrane</keyword>
<sequence>MKKIILKTNAKPVDISNIFVDFRERTPSTIPIRSPSSKWKLASHKVQDVSHWKNNELTTQCFTGRASFHKLMPDGSIKSRGECLNINQNETLAKSCCGEKCSNVCLKISHGKYKYFITTLNIAKCILTLLVLTGYFSSMHAYYISILWMFIPLHVFLTANTSILKRVWCKAFLPWMHLYISLVETYAFCDLCNWDIRTLMVGPPMLLSQLSVINYDALYFRRKNKRIITIHIIFVLIWKVILLVGIRFDYFSDLHVNKIVLLKSGSKDLYLDNISMYASKTTSMMMFLCGQLFFRLRHSDKAYAIRTNYTIRSNREWIELNRQNRIQKKKLLLKNVNNTSHILEEVEGFDNVHKIIV</sequence>
<feature type="transmembrane region" description="Helical" evidence="1">
    <location>
        <begin position="115"/>
        <end position="136"/>
    </location>
</feature>
<evidence type="ECO:0000256" key="1">
    <source>
        <dbReference type="SAM" id="Phobius"/>
    </source>
</evidence>
<accession>A0A6C0C1K0</accession>
<dbReference type="EMBL" id="MN739317">
    <property type="protein sequence ID" value="QHS98497.1"/>
    <property type="molecule type" value="Genomic_DNA"/>
</dbReference>
<reference evidence="2" key="1">
    <citation type="journal article" date="2020" name="Nature">
        <title>Giant virus diversity and host interactions through global metagenomics.</title>
        <authorList>
            <person name="Schulz F."/>
            <person name="Roux S."/>
            <person name="Paez-Espino D."/>
            <person name="Jungbluth S."/>
            <person name="Walsh D.A."/>
            <person name="Denef V.J."/>
            <person name="McMahon K.D."/>
            <person name="Konstantinidis K.T."/>
            <person name="Eloe-Fadrosh E.A."/>
            <person name="Kyrpides N.C."/>
            <person name="Woyke T."/>
        </authorList>
    </citation>
    <scope>NUCLEOTIDE SEQUENCE</scope>
    <source>
        <strain evidence="2">GVMAG-M-3300020185-18</strain>
    </source>
</reference>
<organism evidence="2">
    <name type="scientific">viral metagenome</name>
    <dbReference type="NCBI Taxonomy" id="1070528"/>
    <lineage>
        <taxon>unclassified sequences</taxon>
        <taxon>metagenomes</taxon>
        <taxon>organismal metagenomes</taxon>
    </lineage>
</organism>